<evidence type="ECO:0000313" key="2">
    <source>
        <dbReference type="Proteomes" id="UP000012159"/>
    </source>
</evidence>
<proteinExistence type="predicted"/>
<reference evidence="1 2" key="1">
    <citation type="submission" date="2013-01" db="EMBL/GenBank/DDBJ databases">
        <authorList>
            <person name="Harkins D.M."/>
            <person name="Durkin A.S."/>
            <person name="Brinkac L.M."/>
            <person name="Haft D.H."/>
            <person name="Selengut J.D."/>
            <person name="Sanka R."/>
            <person name="DePew J."/>
            <person name="Purushe J."/>
            <person name="Picardeau M."/>
            <person name="Werts C."/>
            <person name="Goarant C."/>
            <person name="Vinetz J.M."/>
            <person name="Sutton G.G."/>
            <person name="Nierman W.C."/>
            <person name="Fouts D.E."/>
        </authorList>
    </citation>
    <scope>NUCLEOTIDE SEQUENCE [LARGE SCALE GENOMIC DNA]</scope>
    <source>
        <strain evidence="1 2">200901868</strain>
    </source>
</reference>
<dbReference type="Proteomes" id="UP000012159">
    <property type="component" value="Unassembled WGS sequence"/>
</dbReference>
<sequence>MILPIKSLFSFLNVVFWLFQKNFSISLVTENRFLLNVSSTEENQSHLNAEIPKKSELPLLSRSLSADMKTRAELVVKSRLKT</sequence>
<gene>
    <name evidence="1" type="ORF">LEP1GSC133_2719</name>
</gene>
<accession>M6WHY7</accession>
<dbReference type="STRING" id="1192866.LEP1GSC133_2719"/>
<evidence type="ECO:0000313" key="1">
    <source>
        <dbReference type="EMBL" id="EMO64804.1"/>
    </source>
</evidence>
<comment type="caution">
    <text evidence="1">The sequence shown here is derived from an EMBL/GenBank/DDBJ whole genome shotgun (WGS) entry which is preliminary data.</text>
</comment>
<organism evidence="1 2">
    <name type="scientific">Leptospira borgpetersenii serovar Pomona str. 200901868</name>
    <dbReference type="NCBI Taxonomy" id="1192866"/>
    <lineage>
        <taxon>Bacteria</taxon>
        <taxon>Pseudomonadati</taxon>
        <taxon>Spirochaetota</taxon>
        <taxon>Spirochaetia</taxon>
        <taxon>Leptospirales</taxon>
        <taxon>Leptospiraceae</taxon>
        <taxon>Leptospira</taxon>
    </lineage>
</organism>
<dbReference type="AlphaFoldDB" id="M6WHY7"/>
<protein>
    <submittedName>
        <fullName evidence="1">Uncharacterized protein</fullName>
    </submittedName>
</protein>
<dbReference type="EMBL" id="AKWF02000018">
    <property type="protein sequence ID" value="EMO64804.1"/>
    <property type="molecule type" value="Genomic_DNA"/>
</dbReference>
<name>M6WHY7_LEPBO</name>